<organism evidence="2 3">
    <name type="scientific">Psychrobacillus faecigallinarum</name>
    <dbReference type="NCBI Taxonomy" id="2762235"/>
    <lineage>
        <taxon>Bacteria</taxon>
        <taxon>Bacillati</taxon>
        <taxon>Bacillota</taxon>
        <taxon>Bacilli</taxon>
        <taxon>Bacillales</taxon>
        <taxon>Bacillaceae</taxon>
        <taxon>Psychrobacillus</taxon>
    </lineage>
</organism>
<dbReference type="Gene3D" id="3.60.21.10">
    <property type="match status" value="1"/>
</dbReference>
<accession>A0ABR8R7H2</accession>
<dbReference type="EMBL" id="JACSQO010000002">
    <property type="protein sequence ID" value="MBD7943705.1"/>
    <property type="molecule type" value="Genomic_DNA"/>
</dbReference>
<evidence type="ECO:0000259" key="1">
    <source>
        <dbReference type="Pfam" id="PF00149"/>
    </source>
</evidence>
<keyword evidence="3" id="KW-1185">Reference proteome</keyword>
<dbReference type="Gene3D" id="2.60.120.430">
    <property type="entry name" value="Galactose-binding lectin"/>
    <property type="match status" value="1"/>
</dbReference>
<dbReference type="Pfam" id="PF00149">
    <property type="entry name" value="Metallophos"/>
    <property type="match status" value="1"/>
</dbReference>
<comment type="caution">
    <text evidence="2">The sequence shown here is derived from an EMBL/GenBank/DDBJ whole genome shotgun (WGS) entry which is preliminary data.</text>
</comment>
<dbReference type="PANTHER" id="PTHR43143:SF1">
    <property type="entry name" value="SERINE_THREONINE-PROTEIN PHOSPHATASE CPPED1"/>
    <property type="match status" value="1"/>
</dbReference>
<reference evidence="2 3" key="1">
    <citation type="submission" date="2020-08" db="EMBL/GenBank/DDBJ databases">
        <title>A Genomic Blueprint of the Chicken Gut Microbiome.</title>
        <authorList>
            <person name="Gilroy R."/>
            <person name="Ravi A."/>
            <person name="Getino M."/>
            <person name="Pursley I."/>
            <person name="Horton D.L."/>
            <person name="Alikhan N.-F."/>
            <person name="Baker D."/>
            <person name="Gharbi K."/>
            <person name="Hall N."/>
            <person name="Watson M."/>
            <person name="Adriaenssens E.M."/>
            <person name="Foster-Nyarko E."/>
            <person name="Jarju S."/>
            <person name="Secka A."/>
            <person name="Antonio M."/>
            <person name="Oren A."/>
            <person name="Chaudhuri R."/>
            <person name="La Ragione R.M."/>
            <person name="Hildebrand F."/>
            <person name="Pallen M.J."/>
        </authorList>
    </citation>
    <scope>NUCLEOTIDE SEQUENCE [LARGE SCALE GENOMIC DNA]</scope>
    <source>
        <strain evidence="2 3">Sa2BUA9</strain>
    </source>
</reference>
<proteinExistence type="predicted"/>
<name>A0ABR8R7H2_9BACI</name>
<feature type="domain" description="Calcineurin-like phosphoesterase" evidence="1">
    <location>
        <begin position="378"/>
        <end position="556"/>
    </location>
</feature>
<dbReference type="InterPro" id="IPR029052">
    <property type="entry name" value="Metallo-depent_PP-like"/>
</dbReference>
<sequence length="607" mass="69401">MKELKKLILDDFDCAKLSDYDTNRSFVSSYDLSLSKDYVKHGNHSLQINFNFGGWVTGNGAMYIKFKKELLTEQRPKKIAMWVHSDGKTPWLRATIIDGDNERKVVNLTDGNISWRGWKYLDAEIEQNWKLPLRLEQIYAVETNMIYQKDSSINGKFYLDQILFVYVDDQDLSGPVFSDILPEKEKVYSNSFVFSAVVSDFMSGVDLNSIIMKVNNELVIHSIQKNKISYLLQDLPEGNYTISVHAKDLAGNWSVPHLEKTYRVDLSQDLEKPILSNVTPTNSAVVYTATPRINFRLLDDQSGIEGKEIIITINNRQQQVIYDEETGWGYAIANVRLEDGNHHFSIYARDRAGNEMDLFQQEFFIQTLNSPKVEDCYSIAIIPDTHSLEYGKAALGHSMEVSSDFVIHMGDFVDQGTEEEYILFKEFLLANAKKPILTLAGNHEAFQGNLKLYRNFMGSPAYHFNYGNVLFIILNSAIEQSITQSDSSQFTYLKEVLASNNEKRIVILTHVPTKDRFGTAHEMDRKDTKKLEEILIEYKRQVPSSDIVVLFGHLHTLDQWEYGGVRFIITGNSAPKGYVSKNQGNTIGYGLLHIRAEGLCYEYKPYS</sequence>
<dbReference type="Proteomes" id="UP000640786">
    <property type="component" value="Unassembled WGS sequence"/>
</dbReference>
<gene>
    <name evidence="2" type="ORF">H9650_06195</name>
</gene>
<dbReference type="InterPro" id="IPR004843">
    <property type="entry name" value="Calcineurin-like_PHP"/>
</dbReference>
<dbReference type="PANTHER" id="PTHR43143">
    <property type="entry name" value="METALLOPHOSPHOESTERASE, CALCINEURIN SUPERFAMILY"/>
    <property type="match status" value="1"/>
</dbReference>
<dbReference type="InterPro" id="IPR051918">
    <property type="entry name" value="STPP_CPPED1"/>
</dbReference>
<protein>
    <submittedName>
        <fullName evidence="2">Metallophosphoesterase</fullName>
    </submittedName>
</protein>
<dbReference type="RefSeq" id="WP_191696811.1">
    <property type="nucleotide sequence ID" value="NZ_JACSQO010000002.1"/>
</dbReference>
<dbReference type="SUPFAM" id="SSF56300">
    <property type="entry name" value="Metallo-dependent phosphatases"/>
    <property type="match status" value="1"/>
</dbReference>
<evidence type="ECO:0000313" key="3">
    <source>
        <dbReference type="Proteomes" id="UP000640786"/>
    </source>
</evidence>
<evidence type="ECO:0000313" key="2">
    <source>
        <dbReference type="EMBL" id="MBD7943705.1"/>
    </source>
</evidence>